<dbReference type="CDD" id="cd04301">
    <property type="entry name" value="NAT_SF"/>
    <property type="match status" value="1"/>
</dbReference>
<keyword evidence="1" id="KW-0808">Transferase</keyword>
<keyword evidence="4" id="KW-0547">Nucleotide-binding</keyword>
<keyword evidence="4" id="KW-0347">Helicase</keyword>
<dbReference type="InterPro" id="IPR000182">
    <property type="entry name" value="GNAT_dom"/>
</dbReference>
<evidence type="ECO:0000313" key="4">
    <source>
        <dbReference type="EMBL" id="VAX31547.1"/>
    </source>
</evidence>
<dbReference type="InterPro" id="IPR050832">
    <property type="entry name" value="Bact_Acetyltransf"/>
</dbReference>
<evidence type="ECO:0000256" key="2">
    <source>
        <dbReference type="ARBA" id="ARBA00023315"/>
    </source>
</evidence>
<proteinExistence type="predicted"/>
<keyword evidence="4" id="KW-0378">Hydrolase</keyword>
<dbReference type="PROSITE" id="PS51186">
    <property type="entry name" value="GNAT"/>
    <property type="match status" value="1"/>
</dbReference>
<evidence type="ECO:0000259" key="3">
    <source>
        <dbReference type="PROSITE" id="PS51186"/>
    </source>
</evidence>
<evidence type="ECO:0000256" key="1">
    <source>
        <dbReference type="ARBA" id="ARBA00022679"/>
    </source>
</evidence>
<dbReference type="Gene3D" id="3.40.630.30">
    <property type="match status" value="1"/>
</dbReference>
<dbReference type="GO" id="GO:0016747">
    <property type="term" value="F:acyltransferase activity, transferring groups other than amino-acyl groups"/>
    <property type="evidence" value="ECO:0007669"/>
    <property type="project" value="InterPro"/>
</dbReference>
<gene>
    <name evidence="4" type="ORF">MNBD_NITROSPINAE05-1306</name>
</gene>
<protein>
    <submittedName>
        <fullName evidence="4">Protein export cytoplasm protein SecA ATPase RNA helicase (TC 3.A.5.1.1)</fullName>
    </submittedName>
</protein>
<sequence length="148" mass="17003">MEIKLADPDRVREIAELFNDYRNFYQQESDIAGAVEFLQARFEKKDSVIFTANDGSRLAGFVQLYPSYSSVSMKRTWILNDLFVAEPYRRKNAAKQLMEAAKKHAQSTGALRLQCSTQSANIPAQKLYESLGYLKDEVFYHYALSVEK</sequence>
<feature type="domain" description="N-acetyltransferase" evidence="3">
    <location>
        <begin position="1"/>
        <end position="148"/>
    </location>
</feature>
<dbReference type="SUPFAM" id="SSF55729">
    <property type="entry name" value="Acyl-CoA N-acyltransferases (Nat)"/>
    <property type="match status" value="1"/>
</dbReference>
<accession>A0A3B1DS83</accession>
<dbReference type="GO" id="GO:0004386">
    <property type="term" value="F:helicase activity"/>
    <property type="evidence" value="ECO:0007669"/>
    <property type="project" value="UniProtKB-KW"/>
</dbReference>
<organism evidence="4">
    <name type="scientific">hydrothermal vent metagenome</name>
    <dbReference type="NCBI Taxonomy" id="652676"/>
    <lineage>
        <taxon>unclassified sequences</taxon>
        <taxon>metagenomes</taxon>
        <taxon>ecological metagenomes</taxon>
    </lineage>
</organism>
<name>A0A3B1DS83_9ZZZZ</name>
<reference evidence="4" key="1">
    <citation type="submission" date="2018-06" db="EMBL/GenBank/DDBJ databases">
        <authorList>
            <person name="Zhirakovskaya E."/>
        </authorList>
    </citation>
    <scope>NUCLEOTIDE SEQUENCE</scope>
</reference>
<keyword evidence="2" id="KW-0012">Acyltransferase</keyword>
<dbReference type="AlphaFoldDB" id="A0A3B1DS83"/>
<dbReference type="PANTHER" id="PTHR43877">
    <property type="entry name" value="AMINOALKYLPHOSPHONATE N-ACETYLTRANSFERASE-RELATED-RELATED"/>
    <property type="match status" value="1"/>
</dbReference>
<dbReference type="InterPro" id="IPR016181">
    <property type="entry name" value="Acyl_CoA_acyltransferase"/>
</dbReference>
<dbReference type="EMBL" id="UOGG01000163">
    <property type="protein sequence ID" value="VAX31547.1"/>
    <property type="molecule type" value="Genomic_DNA"/>
</dbReference>
<keyword evidence="4" id="KW-0067">ATP-binding</keyword>
<dbReference type="Pfam" id="PF00583">
    <property type="entry name" value="Acetyltransf_1"/>
    <property type="match status" value="1"/>
</dbReference>